<protein>
    <recommendedName>
        <fullName evidence="10">DUF1772-domain-containing protein</fullName>
    </recommendedName>
</protein>
<sequence length="199" mass="21135">MSDTPSYKVAQAVGILGSAFASGGILSISSLTVPALTLPGRSAILKAPAKTDTPGSALSHITHQWLDVYNKGKIMFPSLALTSALAYSYLAYTLRHTASAGKVARLYLIAAATTMTIVPFTIGVMLPVNKRLEAHATRDDATEKEGKEGMATSAEEEAKRTREDREVPALLETWTYMNAGRSLFPLAGAVVGITAALFY</sequence>
<keyword evidence="9" id="KW-1185">Reference proteome</keyword>
<dbReference type="Proteomes" id="UP001583193">
    <property type="component" value="Unassembled WGS sequence"/>
</dbReference>
<evidence type="ECO:0000313" key="8">
    <source>
        <dbReference type="EMBL" id="KAL1880878.1"/>
    </source>
</evidence>
<comment type="subcellular location">
    <subcellularLocation>
        <location evidence="1">Membrane</location>
        <topology evidence="1">Multi-pass membrane protein</topology>
    </subcellularLocation>
</comment>
<keyword evidence="2 7" id="KW-0812">Transmembrane</keyword>
<dbReference type="Pfam" id="PF08592">
    <property type="entry name" value="Anthrone_oxy"/>
    <property type="match status" value="1"/>
</dbReference>
<gene>
    <name evidence="8" type="ORF">Plec18167_003413</name>
</gene>
<evidence type="ECO:0000256" key="2">
    <source>
        <dbReference type="ARBA" id="ARBA00022692"/>
    </source>
</evidence>
<evidence type="ECO:0000256" key="3">
    <source>
        <dbReference type="ARBA" id="ARBA00022989"/>
    </source>
</evidence>
<name>A0ABR3XXY6_9EURO</name>
<evidence type="ECO:0000256" key="5">
    <source>
        <dbReference type="ARBA" id="ARBA00034313"/>
    </source>
</evidence>
<evidence type="ECO:0000313" key="9">
    <source>
        <dbReference type="Proteomes" id="UP001583193"/>
    </source>
</evidence>
<feature type="transmembrane region" description="Helical" evidence="7">
    <location>
        <begin position="106"/>
        <end position="128"/>
    </location>
</feature>
<feature type="region of interest" description="Disordered" evidence="6">
    <location>
        <begin position="136"/>
        <end position="164"/>
    </location>
</feature>
<dbReference type="PANTHER" id="PTHR35042">
    <property type="entry name" value="ANTHRONE OXYGENASE ENCC"/>
    <property type="match status" value="1"/>
</dbReference>
<evidence type="ECO:0008006" key="10">
    <source>
        <dbReference type="Google" id="ProtNLM"/>
    </source>
</evidence>
<dbReference type="PANTHER" id="PTHR35042:SF1">
    <property type="entry name" value="DUF1772-DOMAIN-CONTAINING PROTEIN"/>
    <property type="match status" value="1"/>
</dbReference>
<proteinExistence type="inferred from homology"/>
<organism evidence="8 9">
    <name type="scientific">Paecilomyces lecythidis</name>
    <dbReference type="NCBI Taxonomy" id="3004212"/>
    <lineage>
        <taxon>Eukaryota</taxon>
        <taxon>Fungi</taxon>
        <taxon>Dikarya</taxon>
        <taxon>Ascomycota</taxon>
        <taxon>Pezizomycotina</taxon>
        <taxon>Eurotiomycetes</taxon>
        <taxon>Eurotiomycetidae</taxon>
        <taxon>Eurotiales</taxon>
        <taxon>Thermoascaceae</taxon>
        <taxon>Paecilomyces</taxon>
    </lineage>
</organism>
<feature type="transmembrane region" description="Helical" evidence="7">
    <location>
        <begin position="12"/>
        <end position="36"/>
    </location>
</feature>
<evidence type="ECO:0000256" key="7">
    <source>
        <dbReference type="SAM" id="Phobius"/>
    </source>
</evidence>
<dbReference type="InterPro" id="IPR013901">
    <property type="entry name" value="Anthrone_oxy"/>
</dbReference>
<evidence type="ECO:0000256" key="1">
    <source>
        <dbReference type="ARBA" id="ARBA00004141"/>
    </source>
</evidence>
<comment type="caution">
    <text evidence="8">The sequence shown here is derived from an EMBL/GenBank/DDBJ whole genome shotgun (WGS) entry which is preliminary data.</text>
</comment>
<reference evidence="8 9" key="1">
    <citation type="journal article" date="2024" name="IMA Fungus">
        <title>IMA Genome - F19 : A genome assembly and annotation guide to empower mycologists, including annotated draft genome sequences of Ceratocystis pirilliformis, Diaporthe australafricana, Fusarium ophioides, Paecilomyces lecythidis, and Sporothrix stenoceras.</title>
        <authorList>
            <person name="Aylward J."/>
            <person name="Wilson A.M."/>
            <person name="Visagie C.M."/>
            <person name="Spraker J."/>
            <person name="Barnes I."/>
            <person name="Buitendag C."/>
            <person name="Ceriani C."/>
            <person name="Del Mar Angel L."/>
            <person name="du Plessis D."/>
            <person name="Fuchs T."/>
            <person name="Gasser K."/>
            <person name="Kramer D."/>
            <person name="Li W."/>
            <person name="Munsamy K."/>
            <person name="Piso A."/>
            <person name="Price J.L."/>
            <person name="Sonnekus B."/>
            <person name="Thomas C."/>
            <person name="van der Nest A."/>
            <person name="van Dijk A."/>
            <person name="van Heerden A."/>
            <person name="van Vuuren N."/>
            <person name="Yilmaz N."/>
            <person name="Duong T.A."/>
            <person name="van der Merwe N.A."/>
            <person name="Wingfield M.J."/>
            <person name="Wingfield B.D."/>
        </authorList>
    </citation>
    <scope>NUCLEOTIDE SEQUENCE [LARGE SCALE GENOMIC DNA]</scope>
    <source>
        <strain evidence="8 9">CMW 18167</strain>
    </source>
</reference>
<feature type="transmembrane region" description="Helical" evidence="7">
    <location>
        <begin position="179"/>
        <end position="198"/>
    </location>
</feature>
<feature type="transmembrane region" description="Helical" evidence="7">
    <location>
        <begin position="74"/>
        <end position="94"/>
    </location>
</feature>
<comment type="similarity">
    <text evidence="5">Belongs to the anthrone oxygenase family.</text>
</comment>
<dbReference type="EMBL" id="JAVDPF010000008">
    <property type="protein sequence ID" value="KAL1880878.1"/>
    <property type="molecule type" value="Genomic_DNA"/>
</dbReference>
<evidence type="ECO:0000256" key="6">
    <source>
        <dbReference type="SAM" id="MobiDB-lite"/>
    </source>
</evidence>
<keyword evidence="3 7" id="KW-1133">Transmembrane helix</keyword>
<accession>A0ABR3XXY6</accession>
<keyword evidence="4 7" id="KW-0472">Membrane</keyword>
<feature type="compositionally biased region" description="Basic and acidic residues" evidence="6">
    <location>
        <begin position="136"/>
        <end position="148"/>
    </location>
</feature>
<evidence type="ECO:0000256" key="4">
    <source>
        <dbReference type="ARBA" id="ARBA00023136"/>
    </source>
</evidence>